<keyword evidence="6" id="KW-1185">Reference proteome</keyword>
<accession>A0A6N4TGX2</accession>
<dbReference type="RefSeq" id="WP_118277147.1">
    <property type="nucleotide sequence ID" value="NZ_AP019695.1"/>
</dbReference>
<dbReference type="GO" id="GO:0009847">
    <property type="term" value="P:spore germination"/>
    <property type="evidence" value="ECO:0007669"/>
    <property type="project" value="InterPro"/>
</dbReference>
<keyword evidence="2 4" id="KW-0472">Membrane</keyword>
<comment type="similarity">
    <text evidence="1">Belongs to the GerABKA family.</text>
</comment>
<dbReference type="PIRSF" id="PIRSF005690">
    <property type="entry name" value="GerBA"/>
    <property type="match status" value="1"/>
</dbReference>
<feature type="transmembrane region" description="Helical" evidence="4">
    <location>
        <begin position="351"/>
        <end position="368"/>
    </location>
</feature>
<reference evidence="6" key="1">
    <citation type="submission" date="2019-05" db="EMBL/GenBank/DDBJ databases">
        <title>Complete genome sequencing of Absiella argi strain JCM 30884.</title>
        <authorList>
            <person name="Sakamoto M."/>
            <person name="Murakami T."/>
            <person name="Mori H."/>
        </authorList>
    </citation>
    <scope>NUCLEOTIDE SEQUENCE [LARGE SCALE GENOMIC DNA]</scope>
    <source>
        <strain evidence="6">JCM 30884</strain>
    </source>
</reference>
<dbReference type="Pfam" id="PF03323">
    <property type="entry name" value="GerA"/>
    <property type="match status" value="1"/>
</dbReference>
<feature type="transmembrane region" description="Helical" evidence="4">
    <location>
        <begin position="403"/>
        <end position="427"/>
    </location>
</feature>
<sequence>MQYKQCLKEVEQILQIEKSFDIVKRKLLVQNTELSFLFVDGMIKDDVMERIMEHLLLKGKISKDIQMFADENLAYVEVSVEHDIGNMVTGVLSGACLLLVEGCEDAVLLDVRTYPVRSMQEPEDERVLRGSRDGFVETLIFNTALIRRRIRDSHLRMEYHSVGETSKTDVVLCYMENKADKNILKNMQMQLDNLKVQALTMTQESIVEALVPHTWWNPFPKVRYTERPDTAASNILEGKILLLVDTSPSAMILPTSFFDFVQEPQDYYLPPVTGNYLRFLRILVFFASLCITPLWFHFITNPQLTPSFLNFILLKETPHVPILLQLLLMEIGIDILKTASLNTPNALNNSFSLIGALVLGDFAVQAGWLNAQVILYMAFAAMANFTQASYELGYALKFLRIMLLLFIALIPKIGILIGIVFVLLVMANCKTITKTSYFYPLFPFHPKALKKLFVREKIRSQK</sequence>
<dbReference type="Proteomes" id="UP000464754">
    <property type="component" value="Chromosome"/>
</dbReference>
<protein>
    <submittedName>
        <fullName evidence="5">Stage V sporulation protein AF</fullName>
    </submittedName>
</protein>
<evidence type="ECO:0000313" key="6">
    <source>
        <dbReference type="Proteomes" id="UP000464754"/>
    </source>
</evidence>
<keyword evidence="4" id="KW-0812">Transmembrane</keyword>
<dbReference type="KEGG" id="aarg:Aargi30884_13490"/>
<dbReference type="InterPro" id="IPR004995">
    <property type="entry name" value="Spore_Ger"/>
</dbReference>
<dbReference type="GO" id="GO:0016020">
    <property type="term" value="C:membrane"/>
    <property type="evidence" value="ECO:0007669"/>
    <property type="project" value="InterPro"/>
</dbReference>
<evidence type="ECO:0000256" key="3">
    <source>
        <dbReference type="SAM" id="Coils"/>
    </source>
</evidence>
<dbReference type="PANTHER" id="PTHR22550:SF9">
    <property type="entry name" value="STAGE V SPORULATION PROTEIN AF"/>
    <property type="match status" value="1"/>
</dbReference>
<evidence type="ECO:0000256" key="2">
    <source>
        <dbReference type="ARBA" id="ARBA00023136"/>
    </source>
</evidence>
<gene>
    <name evidence="5" type="primary">spoVAF_2</name>
    <name evidence="5" type="ORF">Aargi30884_13490</name>
</gene>
<evidence type="ECO:0000256" key="4">
    <source>
        <dbReference type="SAM" id="Phobius"/>
    </source>
</evidence>
<keyword evidence="3" id="KW-0175">Coiled coil</keyword>
<proteinExistence type="inferred from homology"/>
<dbReference type="InterPro" id="IPR050768">
    <property type="entry name" value="UPF0353/GerABKA_families"/>
</dbReference>
<evidence type="ECO:0000256" key="1">
    <source>
        <dbReference type="ARBA" id="ARBA00005278"/>
    </source>
</evidence>
<keyword evidence="4" id="KW-1133">Transmembrane helix</keyword>
<organism evidence="5 6">
    <name type="scientific">Amedibacterium intestinale</name>
    <dbReference type="NCBI Taxonomy" id="2583452"/>
    <lineage>
        <taxon>Bacteria</taxon>
        <taxon>Bacillati</taxon>
        <taxon>Bacillota</taxon>
        <taxon>Erysipelotrichia</taxon>
        <taxon>Erysipelotrichales</taxon>
        <taxon>Erysipelotrichaceae</taxon>
        <taxon>Amedibacterium</taxon>
    </lineage>
</organism>
<dbReference type="AlphaFoldDB" id="A0A6N4TGX2"/>
<dbReference type="EMBL" id="AP019695">
    <property type="protein sequence ID" value="BBK22446.1"/>
    <property type="molecule type" value="Genomic_DNA"/>
</dbReference>
<name>A0A6N4TGX2_9FIRM</name>
<dbReference type="PANTHER" id="PTHR22550">
    <property type="entry name" value="SPORE GERMINATION PROTEIN"/>
    <property type="match status" value="1"/>
</dbReference>
<evidence type="ECO:0000313" key="5">
    <source>
        <dbReference type="EMBL" id="BBK22446.1"/>
    </source>
</evidence>
<feature type="coiled-coil region" evidence="3">
    <location>
        <begin position="177"/>
        <end position="204"/>
    </location>
</feature>
<feature type="transmembrane region" description="Helical" evidence="4">
    <location>
        <begin position="279"/>
        <end position="299"/>
    </location>
</feature>
<feature type="transmembrane region" description="Helical" evidence="4">
    <location>
        <begin position="319"/>
        <end position="339"/>
    </location>
</feature>